<sequence>MTGPNPTDRGKPGSKIHLITDRNGLPLSLGISGANMHDSLGLEPLVRGIPPIRSRRGPRRRRPAKLHADKGYDYDHLRRWLLSRGIRHRITRKGVEPSQRLGHHRWVVERTVSWLAGCRRLHRRYERKAEHFLAFVGIAALRICFRRLTT</sequence>
<accession>A0ABU0QDG9</accession>
<evidence type="ECO:0000259" key="1">
    <source>
        <dbReference type="Pfam" id="PF01609"/>
    </source>
</evidence>
<evidence type="ECO:0000313" key="2">
    <source>
        <dbReference type="EMBL" id="MDQ0688694.1"/>
    </source>
</evidence>
<feature type="domain" description="Transposase IS4-like" evidence="1">
    <location>
        <begin position="7"/>
        <end position="141"/>
    </location>
</feature>
<gene>
    <name evidence="2" type="ORF">QFZ56_007657</name>
</gene>
<dbReference type="Pfam" id="PF01609">
    <property type="entry name" value="DDE_Tnp_1"/>
    <property type="match status" value="1"/>
</dbReference>
<dbReference type="EMBL" id="JAUSYA010000001">
    <property type="protein sequence ID" value="MDQ0688694.1"/>
    <property type="molecule type" value="Genomic_DNA"/>
</dbReference>
<proteinExistence type="predicted"/>
<dbReference type="Proteomes" id="UP001243364">
    <property type="component" value="Unassembled WGS sequence"/>
</dbReference>
<reference evidence="2 3" key="1">
    <citation type="submission" date="2023-07" db="EMBL/GenBank/DDBJ databases">
        <title>Comparative genomics of wheat-associated soil bacteria to identify genetic determinants of phenazine resistance.</title>
        <authorList>
            <person name="Mouncey N."/>
        </authorList>
    </citation>
    <scope>NUCLEOTIDE SEQUENCE [LARGE SCALE GENOMIC DNA]</scope>
    <source>
        <strain evidence="2 3">W4I19-2</strain>
    </source>
</reference>
<dbReference type="NCBIfam" id="NF033580">
    <property type="entry name" value="transpos_IS5_3"/>
    <property type="match status" value="1"/>
</dbReference>
<name>A0ABU0QDG9_STRAH</name>
<comment type="caution">
    <text evidence="2">The sequence shown here is derived from an EMBL/GenBank/DDBJ whole genome shotgun (WGS) entry which is preliminary data.</text>
</comment>
<dbReference type="PANTHER" id="PTHR30007:SF1">
    <property type="entry name" value="BLR1914 PROTEIN"/>
    <property type="match status" value="1"/>
</dbReference>
<dbReference type="PANTHER" id="PTHR30007">
    <property type="entry name" value="PHP DOMAIN PROTEIN"/>
    <property type="match status" value="1"/>
</dbReference>
<protein>
    <submittedName>
        <fullName evidence="2">Transposase</fullName>
    </submittedName>
</protein>
<evidence type="ECO:0000313" key="3">
    <source>
        <dbReference type="Proteomes" id="UP001243364"/>
    </source>
</evidence>
<keyword evidence="3" id="KW-1185">Reference proteome</keyword>
<dbReference type="InterPro" id="IPR002559">
    <property type="entry name" value="Transposase_11"/>
</dbReference>
<organism evidence="2 3">
    <name type="scientific">Streptomyces achromogenes</name>
    <dbReference type="NCBI Taxonomy" id="67255"/>
    <lineage>
        <taxon>Bacteria</taxon>
        <taxon>Bacillati</taxon>
        <taxon>Actinomycetota</taxon>
        <taxon>Actinomycetes</taxon>
        <taxon>Kitasatosporales</taxon>
        <taxon>Streptomycetaceae</taxon>
        <taxon>Streptomyces</taxon>
    </lineage>
</organism>